<reference evidence="1 2" key="1">
    <citation type="journal article" date="2016" name="Sci. Rep.">
        <title>Whole genome sequencing identifies a novel species of the genus Capnocytophaga isolated from dog and cat bite wounds in humans.</title>
        <authorList>
            <person name="Zangenah S."/>
            <person name="Abbasi N."/>
            <person name="Andersson A.F."/>
            <person name="Bergman P."/>
        </authorList>
    </citation>
    <scope>NUCLEOTIDE SEQUENCE [LARGE SCALE GENOMIC DNA]</scope>
    <source>
        <strain evidence="1 2">W5</strain>
    </source>
</reference>
<evidence type="ECO:0000313" key="1">
    <source>
        <dbReference type="EMBL" id="MFK8293752.1"/>
    </source>
</evidence>
<protein>
    <recommendedName>
        <fullName evidence="3">TonB-dependent receptor plug domain-containing protein</fullName>
    </recommendedName>
</protein>
<dbReference type="Proteomes" id="UP001622370">
    <property type="component" value="Unassembled WGS sequence"/>
</dbReference>
<dbReference type="EMBL" id="JBJGWJ010000005">
    <property type="protein sequence ID" value="MFK8293752.1"/>
    <property type="molecule type" value="Genomic_DNA"/>
</dbReference>
<organism evidence="1 2">
    <name type="scientific">Capnocytophaga stomatis</name>
    <dbReference type="NCBI Taxonomy" id="1848904"/>
    <lineage>
        <taxon>Bacteria</taxon>
        <taxon>Pseudomonadati</taxon>
        <taxon>Bacteroidota</taxon>
        <taxon>Flavobacteriia</taxon>
        <taxon>Flavobacteriales</taxon>
        <taxon>Flavobacteriaceae</taxon>
        <taxon>Capnocytophaga</taxon>
    </lineage>
</organism>
<comment type="caution">
    <text evidence="1">The sequence shown here is derived from an EMBL/GenBank/DDBJ whole genome shotgun (WGS) entry which is preliminary data.</text>
</comment>
<gene>
    <name evidence="1" type="ORF">ACI76L_08165</name>
</gene>
<name>A0ABW8QCG0_9FLAO</name>
<dbReference type="InterPro" id="IPR037066">
    <property type="entry name" value="Plug_dom_sf"/>
</dbReference>
<dbReference type="Gene3D" id="2.170.130.10">
    <property type="entry name" value="TonB-dependent receptor, plug domain"/>
    <property type="match status" value="1"/>
</dbReference>
<accession>A0ABW8QCG0</accession>
<keyword evidence="2" id="KW-1185">Reference proteome</keyword>
<sequence length="177" mass="19766">MKKLFTVIIALFTVAISAQIKDIDANAIPKQMRIRCGNTNTTPPLMVINDIAIKDRKVGNLILHIIDPEKIADIHIVKGEEAIEAYGEDAKEGVIKLHLKKNKKNVAKPSSTKEKINSSNEVIYFADNEADKAKEFLKLMEQNSDKIGKLRFLKGEKAIKKYGEEAKNGVILVNLIQ</sequence>
<evidence type="ECO:0008006" key="3">
    <source>
        <dbReference type="Google" id="ProtNLM"/>
    </source>
</evidence>
<dbReference type="RefSeq" id="WP_405254409.1">
    <property type="nucleotide sequence ID" value="NZ_JBJGWE010000005.1"/>
</dbReference>
<proteinExistence type="predicted"/>
<evidence type="ECO:0000313" key="2">
    <source>
        <dbReference type="Proteomes" id="UP001622370"/>
    </source>
</evidence>